<evidence type="ECO:0000313" key="3">
    <source>
        <dbReference type="Proteomes" id="UP000075260"/>
    </source>
</evidence>
<dbReference type="RefSeq" id="WP_061608865.1">
    <property type="nucleotide sequence ID" value="NZ_JEMA01000528.1"/>
</dbReference>
<evidence type="ECO:0000313" key="2">
    <source>
        <dbReference type="EMBL" id="KYF68821.1"/>
    </source>
</evidence>
<organism evidence="2 3">
    <name type="scientific">Sorangium cellulosum</name>
    <name type="common">Polyangium cellulosum</name>
    <dbReference type="NCBI Taxonomy" id="56"/>
    <lineage>
        <taxon>Bacteria</taxon>
        <taxon>Pseudomonadati</taxon>
        <taxon>Myxococcota</taxon>
        <taxon>Polyangia</taxon>
        <taxon>Polyangiales</taxon>
        <taxon>Polyangiaceae</taxon>
        <taxon>Sorangium</taxon>
    </lineage>
</organism>
<feature type="region of interest" description="Disordered" evidence="1">
    <location>
        <begin position="32"/>
        <end position="67"/>
    </location>
</feature>
<dbReference type="Proteomes" id="UP000075260">
    <property type="component" value="Unassembled WGS sequence"/>
</dbReference>
<sequence length="67" mass="6670">MLTQARGRTGVALLLFILVGALAADHLAALPPARGGGAALREPPGVAQADRPPPGARGAHATRSITP</sequence>
<proteinExistence type="predicted"/>
<comment type="caution">
    <text evidence="2">The sequence shown here is derived from an EMBL/GenBank/DDBJ whole genome shotgun (WGS) entry which is preliminary data.</text>
</comment>
<gene>
    <name evidence="2" type="ORF">BE15_08970</name>
</gene>
<accession>A0A150QLF4</accession>
<protein>
    <submittedName>
        <fullName evidence="2">Uncharacterized protein</fullName>
    </submittedName>
</protein>
<feature type="compositionally biased region" description="Low complexity" evidence="1">
    <location>
        <begin position="32"/>
        <end position="45"/>
    </location>
</feature>
<evidence type="ECO:0000256" key="1">
    <source>
        <dbReference type="SAM" id="MobiDB-lite"/>
    </source>
</evidence>
<dbReference type="AlphaFoldDB" id="A0A150QLF4"/>
<dbReference type="EMBL" id="JEMA01000528">
    <property type="protein sequence ID" value="KYF68821.1"/>
    <property type="molecule type" value="Genomic_DNA"/>
</dbReference>
<reference evidence="2 3" key="1">
    <citation type="submission" date="2014-02" db="EMBL/GenBank/DDBJ databases">
        <title>The small core and large imbalanced accessory genome model reveals a collaborative survival strategy of Sorangium cellulosum strains in nature.</title>
        <authorList>
            <person name="Han K."/>
            <person name="Peng R."/>
            <person name="Blom J."/>
            <person name="Li Y.-Z."/>
        </authorList>
    </citation>
    <scope>NUCLEOTIDE SEQUENCE [LARGE SCALE GENOMIC DNA]</scope>
    <source>
        <strain evidence="2 3">So0008-312</strain>
    </source>
</reference>
<name>A0A150QLF4_SORCE</name>